<dbReference type="GO" id="GO:0006102">
    <property type="term" value="P:isocitrate metabolic process"/>
    <property type="evidence" value="ECO:0007669"/>
    <property type="project" value="InterPro"/>
</dbReference>
<proteinExistence type="inferred from homology"/>
<dbReference type="InterPro" id="IPR019818">
    <property type="entry name" value="IsoCit/isopropylmalate_DH_CS"/>
</dbReference>
<dbReference type="NCBIfam" id="NF006156">
    <property type="entry name" value="PRK08299.1"/>
    <property type="match status" value="1"/>
</dbReference>
<evidence type="ECO:0000256" key="12">
    <source>
        <dbReference type="PIRSR" id="PIRSR000108-2"/>
    </source>
</evidence>
<keyword evidence="8 10" id="KW-0560">Oxidoreductase</keyword>
<dbReference type="GO" id="GO:0006739">
    <property type="term" value="P:NADP+ metabolic process"/>
    <property type="evidence" value="ECO:0007669"/>
    <property type="project" value="TreeGrafter"/>
</dbReference>
<accession>A0A0G4EXH4</accession>
<keyword evidence="3" id="KW-0329">Glyoxylate bypass</keyword>
<feature type="binding site" evidence="12">
    <location>
        <position position="142"/>
    </location>
    <ligand>
        <name>D-threo-isocitrate</name>
        <dbReference type="ChEBI" id="CHEBI:15562"/>
    </ligand>
</feature>
<evidence type="ECO:0000256" key="3">
    <source>
        <dbReference type="ARBA" id="ARBA00022435"/>
    </source>
</evidence>
<feature type="binding site" evidence="14">
    <location>
        <begin position="320"/>
        <end position="325"/>
    </location>
    <ligand>
        <name>NADP(+)</name>
        <dbReference type="ChEBI" id="CHEBI:58349"/>
    </ligand>
</feature>
<dbReference type="PIRSF" id="PIRSF000108">
    <property type="entry name" value="IDH_NADP"/>
    <property type="match status" value="1"/>
</dbReference>
<comment type="cofactor">
    <cofactor evidence="10 13">
        <name>Mg(2+)</name>
        <dbReference type="ChEBI" id="CHEBI:18420"/>
    </cofactor>
    <cofactor evidence="10 13">
        <name>Mn(2+)</name>
        <dbReference type="ChEBI" id="CHEBI:29035"/>
    </cofactor>
    <text evidence="10 13">Binds 1 Mg(2+) or Mn(2+) ion per subunit.</text>
</comment>
<evidence type="ECO:0000256" key="7">
    <source>
        <dbReference type="ARBA" id="ARBA00022857"/>
    </source>
</evidence>
<dbReference type="PROSITE" id="PS00470">
    <property type="entry name" value="IDH_IMDH"/>
    <property type="match status" value="1"/>
</dbReference>
<evidence type="ECO:0000256" key="10">
    <source>
        <dbReference type="PIRNR" id="PIRNR000108"/>
    </source>
</evidence>
<feature type="binding site" evidence="14">
    <location>
        <position position="92"/>
    </location>
    <ligand>
        <name>NADP(+)</name>
        <dbReference type="ChEBI" id="CHEBI:58349"/>
    </ligand>
</feature>
<evidence type="ECO:0000256" key="8">
    <source>
        <dbReference type="ARBA" id="ARBA00023002"/>
    </source>
</evidence>
<dbReference type="Gene3D" id="3.40.718.10">
    <property type="entry name" value="Isopropylmalate Dehydrogenase"/>
    <property type="match status" value="1"/>
</dbReference>
<dbReference type="InterPro" id="IPR024084">
    <property type="entry name" value="IsoPropMal-DH-like_dom"/>
</dbReference>
<dbReference type="PANTHER" id="PTHR11822:SF21">
    <property type="entry name" value="ISOCITRATE DEHYDROGENASE [NADP], MITOCHONDRIAL"/>
    <property type="match status" value="1"/>
</dbReference>
<dbReference type="Proteomes" id="UP000041254">
    <property type="component" value="Unassembled WGS sequence"/>
</dbReference>
<dbReference type="Pfam" id="PF00180">
    <property type="entry name" value="Iso_dh"/>
    <property type="match status" value="1"/>
</dbReference>
<comment type="similarity">
    <text evidence="2 10">Belongs to the isocitrate and isopropylmalate dehydrogenases family.</text>
</comment>
<evidence type="ECO:0000256" key="9">
    <source>
        <dbReference type="ARBA" id="ARBA00023211"/>
    </source>
</evidence>
<evidence type="ECO:0000256" key="4">
    <source>
        <dbReference type="ARBA" id="ARBA00022532"/>
    </source>
</evidence>
<evidence type="ECO:0000256" key="11">
    <source>
        <dbReference type="PIRSR" id="PIRSR000108-1"/>
    </source>
</evidence>
<dbReference type="InterPro" id="IPR004790">
    <property type="entry name" value="Isocitrate_DH_NADP"/>
</dbReference>
<dbReference type="STRING" id="1169540.A0A0G4EXH4"/>
<feature type="binding site" evidence="14">
    <location>
        <position position="338"/>
    </location>
    <ligand>
        <name>NADP(+)</name>
        <dbReference type="ChEBI" id="CHEBI:58349"/>
    </ligand>
</feature>
<keyword evidence="6 10" id="KW-0460">Magnesium</keyword>
<keyword evidence="5 10" id="KW-0479">Metal-binding</keyword>
<dbReference type="EC" id="1.1.1.42" evidence="10"/>
<comment type="cofactor">
    <cofactor evidence="1">
        <name>Mn(2+)</name>
        <dbReference type="ChEBI" id="CHEBI:29035"/>
    </cofactor>
</comment>
<dbReference type="GO" id="GO:0006099">
    <property type="term" value="P:tricarboxylic acid cycle"/>
    <property type="evidence" value="ECO:0007669"/>
    <property type="project" value="UniProtKB-KW"/>
</dbReference>
<feature type="binding site" evidence="13">
    <location>
        <position position="285"/>
    </location>
    <ligand>
        <name>Mn(2+)</name>
        <dbReference type="ChEBI" id="CHEBI:29035"/>
    </ligand>
</feature>
<dbReference type="SUPFAM" id="SSF53659">
    <property type="entry name" value="Isocitrate/Isopropylmalate dehydrogenase-like"/>
    <property type="match status" value="1"/>
</dbReference>
<dbReference type="GO" id="GO:0006097">
    <property type="term" value="P:glyoxylate cycle"/>
    <property type="evidence" value="ECO:0007669"/>
    <property type="project" value="UniProtKB-KW"/>
</dbReference>
<evidence type="ECO:0000256" key="14">
    <source>
        <dbReference type="PIRSR" id="PIRSR000108-4"/>
    </source>
</evidence>
<evidence type="ECO:0000256" key="6">
    <source>
        <dbReference type="ARBA" id="ARBA00022842"/>
    </source>
</evidence>
<feature type="binding site" evidence="12">
    <location>
        <position position="119"/>
    </location>
    <ligand>
        <name>D-threo-isocitrate</name>
        <dbReference type="ChEBI" id="CHEBI:15562"/>
    </ligand>
</feature>
<feature type="site" description="Critical for catalysis" evidence="11">
    <location>
        <position position="149"/>
    </location>
</feature>
<dbReference type="GO" id="GO:0000287">
    <property type="term" value="F:magnesium ion binding"/>
    <property type="evidence" value="ECO:0007669"/>
    <property type="project" value="InterPro"/>
</dbReference>
<dbReference type="GO" id="GO:0004450">
    <property type="term" value="F:isocitrate dehydrogenase (NADP+) activity"/>
    <property type="evidence" value="ECO:0007669"/>
    <property type="project" value="UniProtKB-EC"/>
</dbReference>
<dbReference type="SMART" id="SM01329">
    <property type="entry name" value="Iso_dh"/>
    <property type="match status" value="1"/>
</dbReference>
<dbReference type="PhylomeDB" id="A0A0G4EXH4"/>
<feature type="binding site" evidence="14">
    <location>
        <position position="270"/>
    </location>
    <ligand>
        <name>NADP(+)</name>
        <dbReference type="ChEBI" id="CHEBI:58349"/>
    </ligand>
</feature>
<keyword evidence="9 10" id="KW-0464">Manganese</keyword>
<dbReference type="PANTHER" id="PTHR11822">
    <property type="entry name" value="NADP-SPECIFIC ISOCITRATE DEHYDROGENASE"/>
    <property type="match status" value="1"/>
</dbReference>
<evidence type="ECO:0000313" key="17">
    <source>
        <dbReference type="Proteomes" id="UP000041254"/>
    </source>
</evidence>
<evidence type="ECO:0000313" key="16">
    <source>
        <dbReference type="EMBL" id="CEM03396.1"/>
    </source>
</evidence>
<dbReference type="NCBIfam" id="TIGR00127">
    <property type="entry name" value="nadp_idh_euk"/>
    <property type="match status" value="1"/>
</dbReference>
<keyword evidence="4 10" id="KW-0816">Tricarboxylic acid cycle</keyword>
<name>A0A0G4EXH4_VITBC</name>
<evidence type="ECO:0000259" key="15">
    <source>
        <dbReference type="SMART" id="SM01329"/>
    </source>
</evidence>
<feature type="site" description="Critical for catalysis" evidence="11">
    <location>
        <position position="222"/>
    </location>
</feature>
<feature type="binding site" evidence="14">
    <location>
        <begin position="85"/>
        <end position="87"/>
    </location>
    <ligand>
        <name>NADP(+)</name>
        <dbReference type="ChEBI" id="CHEBI:58349"/>
    </ligand>
</feature>
<evidence type="ECO:0000256" key="2">
    <source>
        <dbReference type="ARBA" id="ARBA00007769"/>
    </source>
</evidence>
<gene>
    <name evidence="16" type="ORF">Vbra_13861</name>
</gene>
<dbReference type="InParanoid" id="A0A0G4EXH4"/>
<keyword evidence="17" id="KW-1185">Reference proteome</keyword>
<organism evidence="16 17">
    <name type="scientific">Vitrella brassicaformis (strain CCMP3155)</name>
    <dbReference type="NCBI Taxonomy" id="1169540"/>
    <lineage>
        <taxon>Eukaryota</taxon>
        <taxon>Sar</taxon>
        <taxon>Alveolata</taxon>
        <taxon>Colpodellida</taxon>
        <taxon>Vitrellaceae</taxon>
        <taxon>Vitrella</taxon>
    </lineage>
</organism>
<dbReference type="OrthoDB" id="248923at2759"/>
<comment type="catalytic activity">
    <reaction evidence="10">
        <text>D-threo-isocitrate + NADP(+) = 2-oxoglutarate + CO2 + NADPH</text>
        <dbReference type="Rhea" id="RHEA:19629"/>
        <dbReference type="ChEBI" id="CHEBI:15562"/>
        <dbReference type="ChEBI" id="CHEBI:16526"/>
        <dbReference type="ChEBI" id="CHEBI:16810"/>
        <dbReference type="ChEBI" id="CHEBI:57783"/>
        <dbReference type="ChEBI" id="CHEBI:58349"/>
        <dbReference type="EC" id="1.1.1.42"/>
    </reaction>
</comment>
<reference evidence="16 17" key="1">
    <citation type="submission" date="2014-11" db="EMBL/GenBank/DDBJ databases">
        <authorList>
            <person name="Zhu J."/>
            <person name="Qi W."/>
            <person name="Song R."/>
        </authorList>
    </citation>
    <scope>NUCLEOTIDE SEQUENCE [LARGE SCALE GENOMIC DNA]</scope>
</reference>
<dbReference type="VEuPathDB" id="CryptoDB:Vbra_13861"/>
<evidence type="ECO:0000256" key="5">
    <source>
        <dbReference type="ARBA" id="ARBA00022723"/>
    </source>
</evidence>
<evidence type="ECO:0000256" key="1">
    <source>
        <dbReference type="ARBA" id="ARBA00001936"/>
    </source>
</evidence>
<dbReference type="GO" id="GO:0051287">
    <property type="term" value="F:NAD binding"/>
    <property type="evidence" value="ECO:0007669"/>
    <property type="project" value="InterPro"/>
</dbReference>
<dbReference type="AlphaFoldDB" id="A0A0G4EXH4"/>
<feature type="binding site" evidence="13">
    <location>
        <position position="262"/>
    </location>
    <ligand>
        <name>Mn(2+)</name>
        <dbReference type="ChEBI" id="CHEBI:29035"/>
    </ligand>
</feature>
<sequence length="428" mass="48700">MPESLNMSRKFEKIKVDNPVVELDGDEMTHIIWEWIKEKLILPYLDIDIKYYDLSIEKRDETDDKITVQAAEAIRQYNVGIKCATITPDEARVKEFNLKRMYRSPNGTIRNILDGTIFRAPILCKNVPRLVPSWTKPIIIGRHGHGDQYKATDFVVEKPGKFEIVYTPADGSGPQKYEVFDFKDGGGVCMGMYNTDKSIRGFATACFEFALEQGYPLYMSTKNTILKAYDGRFKDIFQEMYDKEYKPQYEKAGIWYEHRLIDDMVAQAIKAEGGFVWACKNYDGDVQSDVVAQGYGSLGLMTSVLVCPDGKTIEAEAAHGTVTRHYRQHQKGQKTSTNPIASIFAWTRGLAHRGKLDNNEKLKQFAHALEEACVETIEAGFMTKDLALCIKGSNKLTDKDYMNSEEFMDKLAEEVEKKMIDRKITAAL</sequence>
<dbReference type="FunCoup" id="A0A0G4EXH4">
    <property type="interactions" value="278"/>
</dbReference>
<protein>
    <recommendedName>
        <fullName evidence="10">Isocitrate dehydrogenase [NADP]</fullName>
        <ecNumber evidence="10">1.1.1.42</ecNumber>
    </recommendedName>
</protein>
<feature type="binding site" evidence="12">
    <location>
        <position position="87"/>
    </location>
    <ligand>
        <name>D-threo-isocitrate</name>
        <dbReference type="ChEBI" id="CHEBI:15562"/>
    </ligand>
</feature>
<dbReference type="EMBL" id="CDMY01000340">
    <property type="protein sequence ID" value="CEM03396.1"/>
    <property type="molecule type" value="Genomic_DNA"/>
</dbReference>
<feature type="domain" description="Isopropylmalate dehydrogenase-like" evidence="15">
    <location>
        <begin position="19"/>
        <end position="411"/>
    </location>
</feature>
<dbReference type="FunFam" id="3.40.718.10:FF:000002">
    <property type="entry name" value="Isocitrate dehydrogenase [NADP]"/>
    <property type="match status" value="1"/>
</dbReference>
<dbReference type="GO" id="GO:0005739">
    <property type="term" value="C:mitochondrion"/>
    <property type="evidence" value="ECO:0007669"/>
    <property type="project" value="TreeGrafter"/>
</dbReference>
<keyword evidence="7 10" id="KW-0521">NADP</keyword>
<evidence type="ECO:0000256" key="13">
    <source>
        <dbReference type="PIRSR" id="PIRSR000108-3"/>
    </source>
</evidence>
<dbReference type="OMA" id="ENYETKW"/>
<feature type="binding site" evidence="12">
    <location>
        <begin position="104"/>
        <end position="110"/>
    </location>
    <ligand>
        <name>D-threo-isocitrate</name>
        <dbReference type="ChEBI" id="CHEBI:15562"/>
    </ligand>
</feature>